<dbReference type="AlphaFoldDB" id="A0A5E4MZ25"/>
<sequence length="104" mass="12405">MELGKKETYNKEAVVNSATEILGMKPKENIKNWFNDLCKNAIIRRNKLKKKALQNTSDECIREYEEQRKLTNKALRREKRLYEKKKIEDIEINRYNAKKFLAGV</sequence>
<dbReference type="EMBL" id="CABPRJ010001451">
    <property type="protein sequence ID" value="VVC37614.1"/>
    <property type="molecule type" value="Genomic_DNA"/>
</dbReference>
<evidence type="ECO:0000313" key="2">
    <source>
        <dbReference type="Proteomes" id="UP000325440"/>
    </source>
</evidence>
<organism evidence="1 2">
    <name type="scientific">Cinara cedri</name>
    <dbReference type="NCBI Taxonomy" id="506608"/>
    <lineage>
        <taxon>Eukaryota</taxon>
        <taxon>Metazoa</taxon>
        <taxon>Ecdysozoa</taxon>
        <taxon>Arthropoda</taxon>
        <taxon>Hexapoda</taxon>
        <taxon>Insecta</taxon>
        <taxon>Pterygota</taxon>
        <taxon>Neoptera</taxon>
        <taxon>Paraneoptera</taxon>
        <taxon>Hemiptera</taxon>
        <taxon>Sternorrhyncha</taxon>
        <taxon>Aphidomorpha</taxon>
        <taxon>Aphidoidea</taxon>
        <taxon>Aphididae</taxon>
        <taxon>Lachninae</taxon>
        <taxon>Cinara</taxon>
    </lineage>
</organism>
<dbReference type="Proteomes" id="UP000325440">
    <property type="component" value="Unassembled WGS sequence"/>
</dbReference>
<protein>
    <submittedName>
        <fullName evidence="1">Uncharacterized protein</fullName>
    </submittedName>
</protein>
<dbReference type="OrthoDB" id="10533992at2759"/>
<keyword evidence="2" id="KW-1185">Reference proteome</keyword>
<gene>
    <name evidence="1" type="ORF">CINCED_3A007249</name>
</gene>
<reference evidence="1 2" key="1">
    <citation type="submission" date="2019-08" db="EMBL/GenBank/DDBJ databases">
        <authorList>
            <person name="Alioto T."/>
            <person name="Alioto T."/>
            <person name="Gomez Garrido J."/>
        </authorList>
    </citation>
    <scope>NUCLEOTIDE SEQUENCE [LARGE SCALE GENOMIC DNA]</scope>
</reference>
<name>A0A5E4MZ25_9HEMI</name>
<accession>A0A5E4MZ25</accession>
<evidence type="ECO:0000313" key="1">
    <source>
        <dbReference type="EMBL" id="VVC37614.1"/>
    </source>
</evidence>
<proteinExistence type="predicted"/>